<dbReference type="InterPro" id="IPR007219">
    <property type="entry name" value="XnlR_reg_dom"/>
</dbReference>
<dbReference type="Pfam" id="PF04082">
    <property type="entry name" value="Fungal_trans"/>
    <property type="match status" value="1"/>
</dbReference>
<dbReference type="PANTHER" id="PTHR47783">
    <property type="entry name" value="ZN(II)2CYS6 TRANSCRIPTION FACTOR (EUROFUNG)-RELATED"/>
    <property type="match status" value="1"/>
</dbReference>
<evidence type="ECO:0000313" key="4">
    <source>
        <dbReference type="EMBL" id="KAK5257582.1"/>
    </source>
</evidence>
<feature type="region of interest" description="Disordered" evidence="2">
    <location>
        <begin position="1"/>
        <end position="23"/>
    </location>
</feature>
<feature type="domain" description="Xylanolytic transcriptional activator regulatory" evidence="3">
    <location>
        <begin position="77"/>
        <end position="194"/>
    </location>
</feature>
<organism evidence="4 5">
    <name type="scientific">Cryomyces antarcticus</name>
    <dbReference type="NCBI Taxonomy" id="329879"/>
    <lineage>
        <taxon>Eukaryota</taxon>
        <taxon>Fungi</taxon>
        <taxon>Dikarya</taxon>
        <taxon>Ascomycota</taxon>
        <taxon>Pezizomycotina</taxon>
        <taxon>Dothideomycetes</taxon>
        <taxon>Dothideomycetes incertae sedis</taxon>
        <taxon>Cryomyces</taxon>
    </lineage>
</organism>
<feature type="region of interest" description="Disordered" evidence="2">
    <location>
        <begin position="613"/>
        <end position="634"/>
    </location>
</feature>
<evidence type="ECO:0000256" key="1">
    <source>
        <dbReference type="ARBA" id="ARBA00023242"/>
    </source>
</evidence>
<dbReference type="CDD" id="cd12148">
    <property type="entry name" value="fungal_TF_MHR"/>
    <property type="match status" value="1"/>
</dbReference>
<dbReference type="PANTHER" id="PTHR47783:SF1">
    <property type="entry name" value="ZN(II)2CYS6 TRANSCRIPTION FACTOR (EUROFUNG)"/>
    <property type="match status" value="1"/>
</dbReference>
<evidence type="ECO:0000313" key="5">
    <source>
        <dbReference type="Proteomes" id="UP001357485"/>
    </source>
</evidence>
<feature type="region of interest" description="Disordered" evidence="2">
    <location>
        <begin position="736"/>
        <end position="756"/>
    </location>
</feature>
<comment type="caution">
    <text evidence="4">The sequence shown here is derived from an EMBL/GenBank/DDBJ whole genome shotgun (WGS) entry which is preliminary data.</text>
</comment>
<protein>
    <recommendedName>
        <fullName evidence="3">Xylanolytic transcriptional activator regulatory domain-containing protein</fullName>
    </recommendedName>
</protein>
<feature type="region of interest" description="Disordered" evidence="2">
    <location>
        <begin position="102"/>
        <end position="125"/>
    </location>
</feature>
<feature type="compositionally biased region" description="Low complexity" evidence="2">
    <location>
        <begin position="360"/>
        <end position="376"/>
    </location>
</feature>
<evidence type="ECO:0000256" key="2">
    <source>
        <dbReference type="SAM" id="MobiDB-lite"/>
    </source>
</evidence>
<sequence length="756" mass="82240">MAARFSTHPLLKIEPSPQPGNGMILKHTTSPSDYGVSFAHRAKSALMDSFACPSVAVTQAALLLAYNEFGESRDSGLWMYLGIAIRLAQDLGMHKLEGLKFEGRSGPSPKDVSTFAPAEGDNIDDAPEDVPVNENNEADEPHIIAEQKAVERERVDTFFALFFLDRVVSSGTGRPVTLRDRDIELSFPSLDATDPATGWPMPFPALIRIIHLYGRMSDLLNGIEEVSHVTADTLQRLANLESQLTDFYQGLSPRLHFNAINFQHYVKAGQGTNFVLVHFWFHSIIVLLHQPTLLKTFEGKIQQLFSNSQQLSMSSAKTIADILAYSQLIDAKTCLGNPFTSQPMYIAACAFLKETAEHTASSNSQSRASSPSKAQACEQGPPQSTSKDCDPDRSTPRIAVSASNMGAQRITPEQKALAKHTLLATAANQHYQLCYKALQSLETYWAGTKYILTVLDQKAKWVGHPLLYTREEMESALEIPRSKVAFTSPGWRRKISWGTYLSGFGSTNVLHGNGNPHLKTEGMAHSPKIPGSPMIDPSNAIGWSLTGTMNSPSTSLAFLYPSLNNGPGASSQVYQPPDLAAATARIAAAKASAGPSQARHDTATFSQYASFSDTRRNNNAPTHSTLASCSPVNADSETTSDADLLLGLSSSFISAAQRSASMPYQSMQPQPAGQNENMIEWAPSQTEESSGYSYGDMMIESQDVDMSLFGSDMMPWLEYLPPDTFGYFDAGGNGNFAQQGVQPSARPLGEDSSYQQ</sequence>
<keyword evidence="1" id="KW-0539">Nucleus</keyword>
<dbReference type="SMART" id="SM00906">
    <property type="entry name" value="Fungal_trans"/>
    <property type="match status" value="1"/>
</dbReference>
<dbReference type="EMBL" id="JAVRRA010008210">
    <property type="protein sequence ID" value="KAK5257582.1"/>
    <property type="molecule type" value="Genomic_DNA"/>
</dbReference>
<name>A0ABR0M0D1_9PEZI</name>
<reference evidence="4 5" key="1">
    <citation type="submission" date="2023-08" db="EMBL/GenBank/DDBJ databases">
        <title>Black Yeasts Isolated from many extreme environments.</title>
        <authorList>
            <person name="Coleine C."/>
            <person name="Stajich J.E."/>
            <person name="Selbmann L."/>
        </authorList>
    </citation>
    <scope>NUCLEOTIDE SEQUENCE [LARGE SCALE GENOMIC DNA]</scope>
    <source>
        <strain evidence="4 5">CCFEE 536</strain>
    </source>
</reference>
<dbReference type="Proteomes" id="UP001357485">
    <property type="component" value="Unassembled WGS sequence"/>
</dbReference>
<accession>A0ABR0M0D1</accession>
<feature type="region of interest" description="Disordered" evidence="2">
    <location>
        <begin position="360"/>
        <end position="405"/>
    </location>
</feature>
<proteinExistence type="predicted"/>
<gene>
    <name evidence="4" type="ORF">LTR16_000214</name>
</gene>
<evidence type="ECO:0000259" key="3">
    <source>
        <dbReference type="SMART" id="SM00906"/>
    </source>
</evidence>
<keyword evidence="5" id="KW-1185">Reference proteome</keyword>